<feature type="compositionally biased region" description="Basic and acidic residues" evidence="1">
    <location>
        <begin position="262"/>
        <end position="276"/>
    </location>
</feature>
<dbReference type="RefSeq" id="WP_203772526.1">
    <property type="nucleotide sequence ID" value="NZ_BAAABO010000022.1"/>
</dbReference>
<comment type="caution">
    <text evidence="3">The sequence shown here is derived from an EMBL/GenBank/DDBJ whole genome shotgun (WGS) entry which is preliminary data.</text>
</comment>
<evidence type="ECO:0008006" key="5">
    <source>
        <dbReference type="Google" id="ProtNLM"/>
    </source>
</evidence>
<organism evidence="3 4">
    <name type="scientific">Paractinoplanes deccanensis</name>
    <dbReference type="NCBI Taxonomy" id="113561"/>
    <lineage>
        <taxon>Bacteria</taxon>
        <taxon>Bacillati</taxon>
        <taxon>Actinomycetota</taxon>
        <taxon>Actinomycetes</taxon>
        <taxon>Micromonosporales</taxon>
        <taxon>Micromonosporaceae</taxon>
        <taxon>Paractinoplanes</taxon>
    </lineage>
</organism>
<evidence type="ECO:0000313" key="3">
    <source>
        <dbReference type="EMBL" id="GID78007.1"/>
    </source>
</evidence>
<reference evidence="3 4" key="1">
    <citation type="submission" date="2021-01" db="EMBL/GenBank/DDBJ databases">
        <title>Whole genome shotgun sequence of Actinoplanes deccanensis NBRC 13994.</title>
        <authorList>
            <person name="Komaki H."/>
            <person name="Tamura T."/>
        </authorList>
    </citation>
    <scope>NUCLEOTIDE SEQUENCE [LARGE SCALE GENOMIC DNA]</scope>
    <source>
        <strain evidence="3 4">NBRC 13994</strain>
    </source>
</reference>
<evidence type="ECO:0000256" key="1">
    <source>
        <dbReference type="SAM" id="MobiDB-lite"/>
    </source>
</evidence>
<feature type="compositionally biased region" description="Low complexity" evidence="1">
    <location>
        <begin position="213"/>
        <end position="235"/>
    </location>
</feature>
<feature type="signal peptide" evidence="2">
    <location>
        <begin position="1"/>
        <end position="25"/>
    </location>
</feature>
<dbReference type="Proteomes" id="UP000609879">
    <property type="component" value="Unassembled WGS sequence"/>
</dbReference>
<keyword evidence="4" id="KW-1185">Reference proteome</keyword>
<gene>
    <name evidence="3" type="ORF">Ade02nite_66480</name>
</gene>
<accession>A0ABQ3YDC2</accession>
<feature type="compositionally biased region" description="Polar residues" evidence="1">
    <location>
        <begin position="236"/>
        <end position="245"/>
    </location>
</feature>
<feature type="compositionally biased region" description="Low complexity" evidence="1">
    <location>
        <begin position="250"/>
        <end position="261"/>
    </location>
</feature>
<sequence>MRKSIVAGAVLAGGIFLFGAAPAQADLLPGAGTDTAEQQLDQRLADLLGQSNGVNVDNPLRYSSLNDSPIAQNPVVQFKAPQGTPDLNPMLPGNAVNEPKPKLPAADVVGGTLQRTRDGRPLDRPLQDLPVQDLPLQNLPLQELPLRQLPLRNLPLVGDSGNLPLIGGLLMPDGQQAAVPGQQLARPATRPVARQAVAGGLLPDGTGPDDADTSGLPAGGMAIIPAATAAPGFGATKSQTKNPAKSHTKAPAQQPQPMAAPEDPRLHEEPIDEHRPFSPNGRPVAGVDTQYK</sequence>
<evidence type="ECO:0000313" key="4">
    <source>
        <dbReference type="Proteomes" id="UP000609879"/>
    </source>
</evidence>
<proteinExistence type="predicted"/>
<feature type="chain" id="PRO_5045161061" description="Amelotin" evidence="2">
    <location>
        <begin position="26"/>
        <end position="292"/>
    </location>
</feature>
<dbReference type="EMBL" id="BOMI01000134">
    <property type="protein sequence ID" value="GID78007.1"/>
    <property type="molecule type" value="Genomic_DNA"/>
</dbReference>
<evidence type="ECO:0000256" key="2">
    <source>
        <dbReference type="SAM" id="SignalP"/>
    </source>
</evidence>
<protein>
    <recommendedName>
        <fullName evidence="5">Amelotin</fullName>
    </recommendedName>
</protein>
<name>A0ABQ3YDC2_9ACTN</name>
<keyword evidence="2" id="KW-0732">Signal</keyword>
<feature type="region of interest" description="Disordered" evidence="1">
    <location>
        <begin position="199"/>
        <end position="292"/>
    </location>
</feature>